<keyword evidence="7" id="KW-1185">Reference proteome</keyword>
<evidence type="ECO:0000256" key="3">
    <source>
        <dbReference type="ARBA" id="ARBA00022691"/>
    </source>
</evidence>
<dbReference type="PANTHER" id="PTHR11746">
    <property type="entry name" value="O-METHYLTRANSFERASE"/>
    <property type="match status" value="1"/>
</dbReference>
<dbReference type="InterPro" id="IPR029063">
    <property type="entry name" value="SAM-dependent_MTases_sf"/>
</dbReference>
<dbReference type="InterPro" id="IPR036388">
    <property type="entry name" value="WH-like_DNA-bd_sf"/>
</dbReference>
<keyword evidence="3" id="KW-0949">S-adenosyl-L-methionine</keyword>
<dbReference type="InterPro" id="IPR016461">
    <property type="entry name" value="COMT-like"/>
</dbReference>
<evidence type="ECO:0000313" key="7">
    <source>
        <dbReference type="Proteomes" id="UP000515121"/>
    </source>
</evidence>
<evidence type="ECO:0000259" key="5">
    <source>
        <dbReference type="Pfam" id="PF00891"/>
    </source>
</evidence>
<dbReference type="Gene3D" id="1.10.10.10">
    <property type="entry name" value="Winged helix-like DNA-binding domain superfamily/Winged helix DNA-binding domain"/>
    <property type="match status" value="1"/>
</dbReference>
<reference evidence="8" key="1">
    <citation type="submission" date="2025-08" db="UniProtKB">
        <authorList>
            <consortium name="RefSeq"/>
        </authorList>
    </citation>
    <scope>IDENTIFICATION</scope>
    <source>
        <tissue evidence="8">Fruit stalk</tissue>
    </source>
</reference>
<proteinExistence type="predicted"/>
<dbReference type="InterPro" id="IPR036390">
    <property type="entry name" value="WH_DNA-bd_sf"/>
</dbReference>
<dbReference type="AlphaFoldDB" id="A0A6P5WS16"/>
<keyword evidence="2" id="KW-0808">Transferase</keyword>
<dbReference type="InterPro" id="IPR001077">
    <property type="entry name" value="COMT_C"/>
</dbReference>
<dbReference type="RefSeq" id="XP_022718854.1">
    <property type="nucleotide sequence ID" value="XM_022863119.1"/>
</dbReference>
<dbReference type="Pfam" id="PF00891">
    <property type="entry name" value="Methyltransf_2"/>
    <property type="match status" value="1"/>
</dbReference>
<dbReference type="GO" id="GO:0032259">
    <property type="term" value="P:methylation"/>
    <property type="evidence" value="ECO:0007669"/>
    <property type="project" value="UniProtKB-KW"/>
</dbReference>
<gene>
    <name evidence="8" type="primary">LOC111277023</name>
</gene>
<evidence type="ECO:0000256" key="1">
    <source>
        <dbReference type="ARBA" id="ARBA00022603"/>
    </source>
</evidence>
<evidence type="ECO:0000313" key="8">
    <source>
        <dbReference type="RefSeq" id="XP_022718854.1"/>
    </source>
</evidence>
<evidence type="ECO:0000256" key="4">
    <source>
        <dbReference type="PIRSR" id="PIRSR005739-1"/>
    </source>
</evidence>
<dbReference type="Gene3D" id="3.40.50.150">
    <property type="entry name" value="Vaccinia Virus protein VP39"/>
    <property type="match status" value="1"/>
</dbReference>
<accession>A0A6P5WS16</accession>
<keyword evidence="1" id="KW-0489">Methyltransferase</keyword>
<dbReference type="PIRSF" id="PIRSF005739">
    <property type="entry name" value="O-mtase"/>
    <property type="match status" value="1"/>
</dbReference>
<dbReference type="Pfam" id="PF08100">
    <property type="entry name" value="Dimerisation"/>
    <property type="match status" value="1"/>
</dbReference>
<dbReference type="GO" id="GO:0008171">
    <property type="term" value="F:O-methyltransferase activity"/>
    <property type="evidence" value="ECO:0007669"/>
    <property type="project" value="InterPro"/>
</dbReference>
<dbReference type="GeneID" id="111277023"/>
<dbReference type="SUPFAM" id="SSF46785">
    <property type="entry name" value="Winged helix' DNA-binding domain"/>
    <property type="match status" value="1"/>
</dbReference>
<name>A0A6P5WS16_DURZI</name>
<sequence length="370" mass="40776">MGSLPDQQNISSNQEEENILQAMHFASVSSLPFALKVAIDLDLLEIVAKATTPSGMLSPAEIASHLSTNNPDAPSIIDRILRLLATHSILTCDLVTGEDGHTQRLYGLAPVGKYFLQNEDGVSFAPLLHVYLEKYIIECWKYLKPVTLEGGFSCVKAFGVHWFELLGNDSEMSSTFNRAMSVYTILVMNQILETYKGFEGVSQVVDVGGGVGTNLKLIVSKYPQIKGINFDLPQVIKDAPDCPGVEHVAGDMFTEIPRGEVIFMKSMLHDWGDDLCLKLLKVCYNALPQSGKIVLVEALIPEVPKTDIVTKTILQRDLGLLHILPGAKERTKQEFEALAKQAGFASFKLVCRAYNHWVMELHKSAINDSA</sequence>
<dbReference type="InterPro" id="IPR012967">
    <property type="entry name" value="COMT_dimerisation"/>
</dbReference>
<dbReference type="KEGG" id="dzi:111277023"/>
<protein>
    <submittedName>
        <fullName evidence="8">Caffeic acid 3-O-methyltransferase-like</fullName>
    </submittedName>
</protein>
<feature type="domain" description="O-methyltransferase C-terminal" evidence="5">
    <location>
        <begin position="140"/>
        <end position="345"/>
    </location>
</feature>
<feature type="active site" description="Proton acceptor" evidence="4">
    <location>
        <position position="269"/>
    </location>
</feature>
<dbReference type="PROSITE" id="PS51683">
    <property type="entry name" value="SAM_OMT_II"/>
    <property type="match status" value="1"/>
</dbReference>
<feature type="domain" description="O-methyltransferase dimerisation" evidence="6">
    <location>
        <begin position="23"/>
        <end position="117"/>
    </location>
</feature>
<dbReference type="FunFam" id="1.10.10.10:FF:000357">
    <property type="entry name" value="Caffeic acid 3-O-methyltransferase"/>
    <property type="match status" value="1"/>
</dbReference>
<evidence type="ECO:0000259" key="6">
    <source>
        <dbReference type="Pfam" id="PF08100"/>
    </source>
</evidence>
<dbReference type="OrthoDB" id="1606438at2759"/>
<dbReference type="Proteomes" id="UP000515121">
    <property type="component" value="Unplaced"/>
</dbReference>
<organism evidence="7 8">
    <name type="scientific">Durio zibethinus</name>
    <name type="common">Durian</name>
    <dbReference type="NCBI Taxonomy" id="66656"/>
    <lineage>
        <taxon>Eukaryota</taxon>
        <taxon>Viridiplantae</taxon>
        <taxon>Streptophyta</taxon>
        <taxon>Embryophyta</taxon>
        <taxon>Tracheophyta</taxon>
        <taxon>Spermatophyta</taxon>
        <taxon>Magnoliopsida</taxon>
        <taxon>eudicotyledons</taxon>
        <taxon>Gunneridae</taxon>
        <taxon>Pentapetalae</taxon>
        <taxon>rosids</taxon>
        <taxon>malvids</taxon>
        <taxon>Malvales</taxon>
        <taxon>Malvaceae</taxon>
        <taxon>Helicteroideae</taxon>
        <taxon>Durio</taxon>
    </lineage>
</organism>
<evidence type="ECO:0000256" key="2">
    <source>
        <dbReference type="ARBA" id="ARBA00022679"/>
    </source>
</evidence>
<dbReference type="SUPFAM" id="SSF53335">
    <property type="entry name" value="S-adenosyl-L-methionine-dependent methyltransferases"/>
    <property type="match status" value="1"/>
</dbReference>
<dbReference type="GO" id="GO:0046983">
    <property type="term" value="F:protein dimerization activity"/>
    <property type="evidence" value="ECO:0007669"/>
    <property type="project" value="InterPro"/>
</dbReference>